<sequence>MADGQNVQALVAERVERAERAGILDHEYRYGFGFLTFVALVGAGVLTLIVGMILGIIFL</sequence>
<evidence type="ECO:0000313" key="2">
    <source>
        <dbReference type="EMBL" id="HEX69768.1"/>
    </source>
</evidence>
<accession>A0A7C2WHZ7</accession>
<gene>
    <name evidence="2" type="ORF">ENP13_00770</name>
</gene>
<comment type="caution">
    <text evidence="2">The sequence shown here is derived from an EMBL/GenBank/DDBJ whole genome shotgun (WGS) entry which is preliminary data.</text>
</comment>
<dbReference type="EMBL" id="DSID01000063">
    <property type="protein sequence ID" value="HEX69768.1"/>
    <property type="molecule type" value="Genomic_DNA"/>
</dbReference>
<keyword evidence="1" id="KW-0812">Transmembrane</keyword>
<dbReference type="AlphaFoldDB" id="A0A7C2WHZ7"/>
<evidence type="ECO:0000256" key="1">
    <source>
        <dbReference type="SAM" id="Phobius"/>
    </source>
</evidence>
<reference evidence="2" key="1">
    <citation type="journal article" date="2020" name="mSystems">
        <title>Genome- and Community-Level Interaction Insights into Carbon Utilization and Element Cycling Functions of Hydrothermarchaeota in Hydrothermal Sediment.</title>
        <authorList>
            <person name="Zhou Z."/>
            <person name="Liu Y."/>
            <person name="Xu W."/>
            <person name="Pan J."/>
            <person name="Luo Z.H."/>
            <person name="Li M."/>
        </authorList>
    </citation>
    <scope>NUCLEOTIDE SEQUENCE [LARGE SCALE GENOMIC DNA]</scope>
    <source>
        <strain evidence="2">SpSt-192</strain>
    </source>
</reference>
<keyword evidence="1" id="KW-0472">Membrane</keyword>
<feature type="transmembrane region" description="Helical" evidence="1">
    <location>
        <begin position="34"/>
        <end position="58"/>
    </location>
</feature>
<keyword evidence="1" id="KW-1133">Transmembrane helix</keyword>
<protein>
    <submittedName>
        <fullName evidence="2">Uncharacterized protein</fullName>
    </submittedName>
</protein>
<organism evidence="2">
    <name type="scientific">Thermorudis sp</name>
    <dbReference type="NCBI Taxonomy" id="1969470"/>
    <lineage>
        <taxon>Bacteria</taxon>
        <taxon>Pseudomonadati</taxon>
        <taxon>Thermomicrobiota</taxon>
        <taxon>Thermomicrobia</taxon>
        <taxon>Thermomicrobia incertae sedis</taxon>
        <taxon>Thermorudis</taxon>
    </lineage>
</organism>
<proteinExistence type="predicted"/>
<name>A0A7C2WHZ7_9BACT</name>